<dbReference type="KEGG" id="wcb:AO080_11525"/>
<feature type="compositionally biased region" description="Basic and acidic residues" evidence="1">
    <location>
        <begin position="71"/>
        <end position="98"/>
    </location>
</feature>
<evidence type="ECO:0000313" key="7">
    <source>
        <dbReference type="Proteomes" id="UP000244870"/>
    </source>
</evidence>
<gene>
    <name evidence="2" type="ORF">B6254_0431</name>
    <name evidence="4" type="ORF">B9D04_11070</name>
    <name evidence="3" type="ORF">QX99_01436</name>
</gene>
<dbReference type="OrthoDB" id="2149150at2"/>
<dbReference type="EMBL" id="JWHU01000026">
    <property type="protein sequence ID" value="KIU20071.1"/>
    <property type="molecule type" value="Genomic_DNA"/>
</dbReference>
<evidence type="ECO:0000313" key="6">
    <source>
        <dbReference type="Proteomes" id="UP000193588"/>
    </source>
</evidence>
<evidence type="ECO:0000313" key="2">
    <source>
        <dbReference type="EMBL" id="AWF94856.1"/>
    </source>
</evidence>
<sequence length="111" mass="12332">MAFLDVLSKVAKTTGNVVSEIGAQAQKGGEYLADPENQAKINAKVDEIKDKVTGLFAKDKTEQQAEEPVEPQERKDVTPADEDIVLKYEDVAEPDKQPEVLQPRQHKDDEI</sequence>
<proteinExistence type="predicted"/>
<dbReference type="Proteomes" id="UP000193588">
    <property type="component" value="Unassembled WGS sequence"/>
</dbReference>
<evidence type="ECO:0008006" key="8">
    <source>
        <dbReference type="Google" id="ProtNLM"/>
    </source>
</evidence>
<name>A0A0D1LVX9_9LACO</name>
<keyword evidence="5" id="KW-1185">Reference proteome</keyword>
<reference evidence="3 5" key="1">
    <citation type="journal article" date="2015" name="Microbiology (Mosc.)">
        <title>Genomics of the Weissella cibaria species with an examination of its metabolic traits.</title>
        <authorList>
            <person name="Lynch K.M."/>
            <person name="Lucid A."/>
            <person name="Arendt E.K."/>
            <person name="Sleator R.D."/>
            <person name="Lucey B."/>
            <person name="Coffey A."/>
        </authorList>
    </citation>
    <scope>NUCLEOTIDE SEQUENCE [LARGE SCALE GENOMIC DNA]</scope>
    <source>
        <strain evidence="3 5">MG1</strain>
    </source>
</reference>
<dbReference type="Proteomes" id="UP000032287">
    <property type="component" value="Unassembled WGS sequence"/>
</dbReference>
<reference evidence="2 7" key="3">
    <citation type="submission" date="2017-04" db="EMBL/GenBank/DDBJ databases">
        <title>Weissella cibaria strain m2 complete genome.</title>
        <authorList>
            <person name="Pan Q."/>
            <person name="Tan M."/>
            <person name="Yao F."/>
            <person name="Su S."/>
        </authorList>
    </citation>
    <scope>NUCLEOTIDE SEQUENCE [LARGE SCALE GENOMIC DNA]</scope>
    <source>
        <strain evidence="2 7">M2</strain>
    </source>
</reference>
<feature type="region of interest" description="Disordered" evidence="1">
    <location>
        <begin position="57"/>
        <end position="111"/>
    </location>
</feature>
<dbReference type="EMBL" id="NDXJ01000020">
    <property type="protein sequence ID" value="OSP87993.1"/>
    <property type="molecule type" value="Genomic_DNA"/>
</dbReference>
<organism evidence="3 5">
    <name type="scientific">Weissella cibaria</name>
    <dbReference type="NCBI Taxonomy" id="137591"/>
    <lineage>
        <taxon>Bacteria</taxon>
        <taxon>Bacillati</taxon>
        <taxon>Bacillota</taxon>
        <taxon>Bacilli</taxon>
        <taxon>Lactobacillales</taxon>
        <taxon>Lactobacillaceae</taxon>
        <taxon>Weissella</taxon>
    </lineage>
</organism>
<reference evidence="4 6" key="2">
    <citation type="submission" date="2017-04" db="EMBL/GenBank/DDBJ databases">
        <title>The genome sequence of Weissella cibaria isolated from wild Drosophila.</title>
        <authorList>
            <person name="Ricks N.J."/>
            <person name="Carroll C."/>
            <person name="Walters A."/>
            <person name="Newell P.D."/>
            <person name="Chaston J.M."/>
        </authorList>
    </citation>
    <scope>NUCLEOTIDE SEQUENCE [LARGE SCALE GENOMIC DNA]</scope>
    <source>
        <strain evidence="4 6">DmW_103</strain>
    </source>
</reference>
<dbReference type="RefSeq" id="WP_043709237.1">
    <property type="nucleotide sequence ID" value="NZ_CABJFA010000005.1"/>
</dbReference>
<evidence type="ECO:0000256" key="1">
    <source>
        <dbReference type="SAM" id="MobiDB-lite"/>
    </source>
</evidence>
<dbReference type="STRING" id="137591.AO080_11525"/>
<accession>A0A0D1LVX9</accession>
<evidence type="ECO:0000313" key="3">
    <source>
        <dbReference type="EMBL" id="KIU20071.1"/>
    </source>
</evidence>
<dbReference type="AlphaFoldDB" id="A0A0D1LVX9"/>
<evidence type="ECO:0000313" key="4">
    <source>
        <dbReference type="EMBL" id="OSP87993.1"/>
    </source>
</evidence>
<dbReference type="PATRIC" id="fig|137591.25.peg.1403"/>
<dbReference type="Proteomes" id="UP000244870">
    <property type="component" value="Chromosome"/>
</dbReference>
<protein>
    <recommendedName>
        <fullName evidence="8">YtxH domain-containing protein</fullName>
    </recommendedName>
</protein>
<dbReference type="EMBL" id="CP020928">
    <property type="protein sequence ID" value="AWF94856.1"/>
    <property type="molecule type" value="Genomic_DNA"/>
</dbReference>
<evidence type="ECO:0000313" key="5">
    <source>
        <dbReference type="Proteomes" id="UP000032287"/>
    </source>
</evidence>